<keyword evidence="1" id="KW-0732">Signal</keyword>
<dbReference type="GO" id="GO:0030544">
    <property type="term" value="F:Hsp70 protein binding"/>
    <property type="evidence" value="ECO:0007669"/>
    <property type="project" value="InterPro"/>
</dbReference>
<dbReference type="InterPro" id="IPR001623">
    <property type="entry name" value="DnaJ_domain"/>
</dbReference>
<dbReference type="Pfam" id="PF01556">
    <property type="entry name" value="DnaJ_C"/>
    <property type="match status" value="1"/>
</dbReference>
<dbReference type="PROSITE" id="PS50076">
    <property type="entry name" value="DNAJ_2"/>
    <property type="match status" value="1"/>
</dbReference>
<dbReference type="SUPFAM" id="SSF46565">
    <property type="entry name" value="Chaperone J-domain"/>
    <property type="match status" value="1"/>
</dbReference>
<proteinExistence type="predicted"/>
<dbReference type="FunFam" id="2.60.260.20:FF:000013">
    <property type="entry name" value="DnaJ subfamily B member 11"/>
    <property type="match status" value="1"/>
</dbReference>
<dbReference type="EMBL" id="JAFCMP010000401">
    <property type="protein sequence ID" value="KAG5180243.1"/>
    <property type="molecule type" value="Genomic_DNA"/>
</dbReference>
<dbReference type="PANTHER" id="PTHR43888">
    <property type="entry name" value="DNAJ-LIKE-2, ISOFORM A-RELATED"/>
    <property type="match status" value="1"/>
</dbReference>
<gene>
    <name evidence="3" type="ORF">JKP88DRAFT_200457</name>
</gene>
<dbReference type="InterPro" id="IPR008971">
    <property type="entry name" value="HSP40/DnaJ_pept-bd"/>
</dbReference>
<dbReference type="PROSITE" id="PS00636">
    <property type="entry name" value="DNAJ_1"/>
    <property type="match status" value="1"/>
</dbReference>
<dbReference type="Pfam" id="PF00226">
    <property type="entry name" value="DnaJ"/>
    <property type="match status" value="1"/>
</dbReference>
<keyword evidence="4" id="KW-1185">Reference proteome</keyword>
<dbReference type="CDD" id="cd10747">
    <property type="entry name" value="DnaJ_C"/>
    <property type="match status" value="1"/>
</dbReference>
<evidence type="ECO:0000313" key="4">
    <source>
        <dbReference type="Proteomes" id="UP000664859"/>
    </source>
</evidence>
<dbReference type="AlphaFoldDB" id="A0A835Z111"/>
<dbReference type="GO" id="GO:0051082">
    <property type="term" value="F:unfolded protein binding"/>
    <property type="evidence" value="ECO:0007669"/>
    <property type="project" value="InterPro"/>
</dbReference>
<dbReference type="Gene3D" id="2.60.260.20">
    <property type="entry name" value="Urease metallochaperone UreE, N-terminal domain"/>
    <property type="match status" value="2"/>
</dbReference>
<feature type="chain" id="PRO_5032875453" description="J domain-containing protein" evidence="1">
    <location>
        <begin position="28"/>
        <end position="477"/>
    </location>
</feature>
<dbReference type="PRINTS" id="PR00625">
    <property type="entry name" value="JDOMAIN"/>
</dbReference>
<evidence type="ECO:0000256" key="1">
    <source>
        <dbReference type="SAM" id="SignalP"/>
    </source>
</evidence>
<dbReference type="GO" id="GO:0006457">
    <property type="term" value="P:protein folding"/>
    <property type="evidence" value="ECO:0007669"/>
    <property type="project" value="InterPro"/>
</dbReference>
<dbReference type="InterPro" id="IPR036869">
    <property type="entry name" value="J_dom_sf"/>
</dbReference>
<dbReference type="CDD" id="cd06257">
    <property type="entry name" value="DnaJ"/>
    <property type="match status" value="1"/>
</dbReference>
<name>A0A835Z111_9STRA</name>
<comment type="caution">
    <text evidence="3">The sequence shown here is derived from an EMBL/GenBank/DDBJ whole genome shotgun (WGS) entry which is preliminary data.</text>
</comment>
<organism evidence="3 4">
    <name type="scientific">Tribonema minus</name>
    <dbReference type="NCBI Taxonomy" id="303371"/>
    <lineage>
        <taxon>Eukaryota</taxon>
        <taxon>Sar</taxon>
        <taxon>Stramenopiles</taxon>
        <taxon>Ochrophyta</taxon>
        <taxon>PX clade</taxon>
        <taxon>Xanthophyceae</taxon>
        <taxon>Tribonematales</taxon>
        <taxon>Tribonemataceae</taxon>
        <taxon>Tribonema</taxon>
    </lineage>
</organism>
<reference evidence="3" key="1">
    <citation type="submission" date="2021-02" db="EMBL/GenBank/DDBJ databases">
        <title>First Annotated Genome of the Yellow-green Alga Tribonema minus.</title>
        <authorList>
            <person name="Mahan K.M."/>
        </authorList>
    </citation>
    <scope>NUCLEOTIDE SEQUENCE</scope>
    <source>
        <strain evidence="3">UTEX B ZZ1240</strain>
    </source>
</reference>
<dbReference type="Gene3D" id="2.10.230.10">
    <property type="entry name" value="Heat shock protein DnaJ, cysteine-rich domain"/>
    <property type="match status" value="1"/>
</dbReference>
<accession>A0A835Z111</accession>
<protein>
    <recommendedName>
        <fullName evidence="2">J domain-containing protein</fullName>
    </recommendedName>
</protein>
<dbReference type="SUPFAM" id="SSF49493">
    <property type="entry name" value="HSP40/DnaJ peptide-binding domain"/>
    <property type="match status" value="2"/>
</dbReference>
<sequence length="477" mass="51547">MLLYNNMLGTLLSVVLALCTLLVLVSGGKDYYDVLGVARGASEADIKKAYRKLSLKYHPDKNPSEDAATHFAEVATAYEVLSDADKRSTYDNYGEEGLKRREQQGGGGGGDPFDSFFNFGFPGQRRRDEVQRTKDVHLPLRVSLRQLYTGDVFEVHFVRQVMCLRAGECETKCPECHGPGLAVRTQRLGPGFVQQMQVRDDRCVARGRCWNRRCAACPRGATEPEGADLTVDLHKGARDGEKIVFEEMADEAAGHKPGDLVLTVSTLPHPDFTRRGDDLFLDLDVPLVDALVGFETTVVHLDGHAVRVSRGAGGAVTAPGDVLVLAGEGMPLTARAAAAAGRERGALHIKFNVVFPRALSAAQQAQIRAVLGEGAGRRGAAAAARTARAPLRSGRGGVRARTACSAVYMKLEAGSRVLAQCHMRGGGFYYVCDDARCDAMANALRSLLRLVPQRSTLVDTPAGDMRQYSYMSGSMSE</sequence>
<dbReference type="InterPro" id="IPR002939">
    <property type="entry name" value="DnaJ_C"/>
</dbReference>
<feature type="domain" description="J" evidence="2">
    <location>
        <begin position="30"/>
        <end position="94"/>
    </location>
</feature>
<dbReference type="Gene3D" id="1.10.287.110">
    <property type="entry name" value="DnaJ domain"/>
    <property type="match status" value="1"/>
</dbReference>
<evidence type="ECO:0000313" key="3">
    <source>
        <dbReference type="EMBL" id="KAG5180243.1"/>
    </source>
</evidence>
<evidence type="ECO:0000259" key="2">
    <source>
        <dbReference type="PROSITE" id="PS50076"/>
    </source>
</evidence>
<dbReference type="OrthoDB" id="550424at2759"/>
<dbReference type="InterPro" id="IPR044713">
    <property type="entry name" value="DNJA1/2-like"/>
</dbReference>
<dbReference type="InterPro" id="IPR018253">
    <property type="entry name" value="DnaJ_domain_CS"/>
</dbReference>
<dbReference type="Proteomes" id="UP000664859">
    <property type="component" value="Unassembled WGS sequence"/>
</dbReference>
<feature type="signal peptide" evidence="1">
    <location>
        <begin position="1"/>
        <end position="27"/>
    </location>
</feature>
<dbReference type="SMART" id="SM00271">
    <property type="entry name" value="DnaJ"/>
    <property type="match status" value="1"/>
</dbReference>